<dbReference type="SUPFAM" id="SSF53187">
    <property type="entry name" value="Zn-dependent exopeptidases"/>
    <property type="match status" value="1"/>
</dbReference>
<dbReference type="RefSeq" id="WP_341416351.1">
    <property type="nucleotide sequence ID" value="NZ_JBBPCC010000009.1"/>
</dbReference>
<proteinExistence type="predicted"/>
<gene>
    <name evidence="2" type="ORF">WMW72_15190</name>
</gene>
<dbReference type="PIRSF" id="PIRSF005962">
    <property type="entry name" value="Pept_M20D_amidohydro"/>
    <property type="match status" value="1"/>
</dbReference>
<dbReference type="Pfam" id="PF01546">
    <property type="entry name" value="Peptidase_M20"/>
    <property type="match status" value="1"/>
</dbReference>
<evidence type="ECO:0000313" key="2">
    <source>
        <dbReference type="EMBL" id="MEK8129250.1"/>
    </source>
</evidence>
<reference evidence="2 3" key="1">
    <citation type="submission" date="2024-04" db="EMBL/GenBank/DDBJ databases">
        <title>draft genome sequnece of Paenibacillus filicis.</title>
        <authorList>
            <person name="Kim D.-U."/>
        </authorList>
    </citation>
    <scope>NUCLEOTIDE SEQUENCE [LARGE SCALE GENOMIC DNA]</scope>
    <source>
        <strain evidence="2 3">KACC14197</strain>
    </source>
</reference>
<sequence>MTSEMFLEEAGELRERLIGFRRELHRFPELSMQEIETTRKIREALTAEGITLLPLSLKVGVLAEIEGDEPGPTIALRADIDALPITEETGLPFASEVPGKMHACGHDFHTSAILGAALLLHRNRRRLRGKVRLLFQPGEEKGIGAKALLDAGALDGVQAIFGMHNKPDLPVGTVGLKTGALMASVDGFKITVTGKGGHAAIPDAAIDPIVAASAIVGGLQTAVSRSISPFDSAVLSVCSFHAGTSWNVIPDEAVLDGTVRTFRPEVRARIPELLERIASGIAAGYGAEIKLSWFAGIPSVSNAASAVAIAHEAAELVGLTVTEAIPSAGGEDFAHYQERVPGCFVWVGTSGTEEWHHPKFTLNEDALAPAAALFAQTAVLALEQSWEVAAAVR</sequence>
<dbReference type="Pfam" id="PF07687">
    <property type="entry name" value="M20_dimer"/>
    <property type="match status" value="1"/>
</dbReference>
<dbReference type="InterPro" id="IPR002933">
    <property type="entry name" value="Peptidase_M20"/>
</dbReference>
<evidence type="ECO:0000259" key="1">
    <source>
        <dbReference type="Pfam" id="PF07687"/>
    </source>
</evidence>
<keyword evidence="3" id="KW-1185">Reference proteome</keyword>
<dbReference type="InterPro" id="IPR011650">
    <property type="entry name" value="Peptidase_M20_dimer"/>
</dbReference>
<evidence type="ECO:0000313" key="3">
    <source>
        <dbReference type="Proteomes" id="UP001469365"/>
    </source>
</evidence>
<dbReference type="PANTHER" id="PTHR11014">
    <property type="entry name" value="PEPTIDASE M20 FAMILY MEMBER"/>
    <property type="match status" value="1"/>
</dbReference>
<comment type="caution">
    <text evidence="2">The sequence shown here is derived from an EMBL/GenBank/DDBJ whole genome shotgun (WGS) entry which is preliminary data.</text>
</comment>
<name>A0ABU9DK62_9BACL</name>
<dbReference type="InterPro" id="IPR017439">
    <property type="entry name" value="Amidohydrolase"/>
</dbReference>
<dbReference type="NCBIfam" id="TIGR01891">
    <property type="entry name" value="amidohydrolases"/>
    <property type="match status" value="1"/>
</dbReference>
<organism evidence="2 3">
    <name type="scientific">Paenibacillus filicis</name>
    <dbReference type="NCBI Taxonomy" id="669464"/>
    <lineage>
        <taxon>Bacteria</taxon>
        <taxon>Bacillati</taxon>
        <taxon>Bacillota</taxon>
        <taxon>Bacilli</taxon>
        <taxon>Bacillales</taxon>
        <taxon>Paenibacillaceae</taxon>
        <taxon>Paenibacillus</taxon>
    </lineage>
</organism>
<accession>A0ABU9DK62</accession>
<dbReference type="PANTHER" id="PTHR11014:SF63">
    <property type="entry name" value="METALLOPEPTIDASE, PUTATIVE (AFU_ORTHOLOGUE AFUA_6G09600)-RELATED"/>
    <property type="match status" value="1"/>
</dbReference>
<dbReference type="SUPFAM" id="SSF55031">
    <property type="entry name" value="Bacterial exopeptidase dimerisation domain"/>
    <property type="match status" value="1"/>
</dbReference>
<feature type="domain" description="Peptidase M20 dimerisation" evidence="1">
    <location>
        <begin position="187"/>
        <end position="279"/>
    </location>
</feature>
<protein>
    <submittedName>
        <fullName evidence="2">Amidohydrolase</fullName>
    </submittedName>
</protein>
<dbReference type="InterPro" id="IPR036264">
    <property type="entry name" value="Bact_exopeptidase_dim_dom"/>
</dbReference>
<dbReference type="Gene3D" id="3.30.70.360">
    <property type="match status" value="1"/>
</dbReference>
<dbReference type="EMBL" id="JBBPCC010000009">
    <property type="protein sequence ID" value="MEK8129250.1"/>
    <property type="molecule type" value="Genomic_DNA"/>
</dbReference>
<dbReference type="Gene3D" id="3.40.630.10">
    <property type="entry name" value="Zn peptidases"/>
    <property type="match status" value="1"/>
</dbReference>
<dbReference type="Proteomes" id="UP001469365">
    <property type="component" value="Unassembled WGS sequence"/>
</dbReference>